<organism evidence="4 5">
    <name type="scientific">Salinibacillus aidingensis</name>
    <dbReference type="NCBI Taxonomy" id="237684"/>
    <lineage>
        <taxon>Bacteria</taxon>
        <taxon>Bacillati</taxon>
        <taxon>Bacillota</taxon>
        <taxon>Bacilli</taxon>
        <taxon>Bacillales</taxon>
        <taxon>Bacillaceae</taxon>
        <taxon>Salinibacillus</taxon>
    </lineage>
</organism>
<comment type="subcellular location">
    <subcellularLocation>
        <location evidence="1">Cell surface</location>
    </subcellularLocation>
</comment>
<evidence type="ECO:0008006" key="6">
    <source>
        <dbReference type="Google" id="ProtNLM"/>
    </source>
</evidence>
<dbReference type="NCBIfam" id="TIGR02532">
    <property type="entry name" value="IV_pilin_GFxxxE"/>
    <property type="match status" value="1"/>
</dbReference>
<comment type="caution">
    <text evidence="4">The sequence shown here is derived from an EMBL/GenBank/DDBJ whole genome shotgun (WGS) entry which is preliminary data.</text>
</comment>
<dbReference type="InterPro" id="IPR012902">
    <property type="entry name" value="N_methyl_site"/>
</dbReference>
<dbReference type="PROSITE" id="PS00409">
    <property type="entry name" value="PROKAR_NTER_METHYL"/>
    <property type="match status" value="1"/>
</dbReference>
<accession>A0ABN1BI29</accession>
<keyword evidence="3" id="KW-0472">Membrane</keyword>
<reference evidence="4 5" key="1">
    <citation type="journal article" date="2019" name="Int. J. Syst. Evol. Microbiol.">
        <title>The Global Catalogue of Microorganisms (GCM) 10K type strain sequencing project: providing services to taxonomists for standard genome sequencing and annotation.</title>
        <authorList>
            <consortium name="The Broad Institute Genomics Platform"/>
            <consortium name="The Broad Institute Genome Sequencing Center for Infectious Disease"/>
            <person name="Wu L."/>
            <person name="Ma J."/>
        </authorList>
    </citation>
    <scope>NUCLEOTIDE SEQUENCE [LARGE SCALE GENOMIC DNA]</scope>
    <source>
        <strain evidence="4 5">JCM 12389</strain>
    </source>
</reference>
<keyword evidence="3" id="KW-1133">Transmembrane helix</keyword>
<proteinExistence type="predicted"/>
<dbReference type="Pfam" id="PF07963">
    <property type="entry name" value="N_methyl"/>
    <property type="match status" value="1"/>
</dbReference>
<keyword evidence="2" id="KW-0178">Competence</keyword>
<evidence type="ECO:0000313" key="5">
    <source>
        <dbReference type="Proteomes" id="UP001500880"/>
    </source>
</evidence>
<keyword evidence="5" id="KW-1185">Reference proteome</keyword>
<gene>
    <name evidence="4" type="ORF">GCM10008986_26790</name>
</gene>
<feature type="transmembrane region" description="Helical" evidence="3">
    <location>
        <begin position="12"/>
        <end position="32"/>
    </location>
</feature>
<evidence type="ECO:0000256" key="1">
    <source>
        <dbReference type="ARBA" id="ARBA00004241"/>
    </source>
</evidence>
<name>A0ABN1BI29_9BACI</name>
<keyword evidence="3" id="KW-0812">Transmembrane</keyword>
<sequence>MLDMRNERGVTLVEVLAVLALSSIVLIGVYSFTSSMLKADERTSTATDIRNEVILITEQLNQFFVNTDSVNISSDKPLQFKVLKQKSTIDESGKVKQTNAEAEFKYQNENIYIDGKRINSESYQITEPELINQNKNSHLRFTVQHQEKTHVTKDVNLIYSTGGEN</sequence>
<protein>
    <recommendedName>
        <fullName evidence="6">Prepilin-type N-terminal cleavage/methylation domain-containing protein</fullName>
    </recommendedName>
</protein>
<evidence type="ECO:0000256" key="3">
    <source>
        <dbReference type="SAM" id="Phobius"/>
    </source>
</evidence>
<evidence type="ECO:0000313" key="4">
    <source>
        <dbReference type="EMBL" id="GAA0498343.1"/>
    </source>
</evidence>
<dbReference type="EMBL" id="BAAADO010000005">
    <property type="protein sequence ID" value="GAA0498343.1"/>
    <property type="molecule type" value="Genomic_DNA"/>
</dbReference>
<evidence type="ECO:0000256" key="2">
    <source>
        <dbReference type="ARBA" id="ARBA00023287"/>
    </source>
</evidence>
<dbReference type="Proteomes" id="UP001500880">
    <property type="component" value="Unassembled WGS sequence"/>
</dbReference>